<dbReference type="EMBL" id="JADNYJ010000175">
    <property type="protein sequence ID" value="KAF8877084.1"/>
    <property type="molecule type" value="Genomic_DNA"/>
</dbReference>
<sequence length="100" mass="11583">MVWLCLASQLLTQFSSTIVQNTKILSGMHVRMRRRRQSDISSIICVCCANLNRLALYLRTLKRVPLLEFTPTKTTVRLMETVSQCITFLCIVEDAYIYYS</sequence>
<accession>A0A9P5NCT5</accession>
<evidence type="ECO:0000313" key="1">
    <source>
        <dbReference type="EMBL" id="KAF8877084.1"/>
    </source>
</evidence>
<name>A0A9P5NCT5_GYMJU</name>
<dbReference type="Proteomes" id="UP000724874">
    <property type="component" value="Unassembled WGS sequence"/>
</dbReference>
<organism evidence="1 2">
    <name type="scientific">Gymnopilus junonius</name>
    <name type="common">Spectacular rustgill mushroom</name>
    <name type="synonym">Gymnopilus spectabilis subsp. junonius</name>
    <dbReference type="NCBI Taxonomy" id="109634"/>
    <lineage>
        <taxon>Eukaryota</taxon>
        <taxon>Fungi</taxon>
        <taxon>Dikarya</taxon>
        <taxon>Basidiomycota</taxon>
        <taxon>Agaricomycotina</taxon>
        <taxon>Agaricomycetes</taxon>
        <taxon>Agaricomycetidae</taxon>
        <taxon>Agaricales</taxon>
        <taxon>Agaricineae</taxon>
        <taxon>Hymenogastraceae</taxon>
        <taxon>Gymnopilus</taxon>
    </lineage>
</organism>
<dbReference type="AlphaFoldDB" id="A0A9P5NCT5"/>
<protein>
    <submittedName>
        <fullName evidence="1">Uncharacterized protein</fullName>
    </submittedName>
</protein>
<keyword evidence="2" id="KW-1185">Reference proteome</keyword>
<reference evidence="1" key="1">
    <citation type="submission" date="2020-11" db="EMBL/GenBank/DDBJ databases">
        <authorList>
            <consortium name="DOE Joint Genome Institute"/>
            <person name="Ahrendt S."/>
            <person name="Riley R."/>
            <person name="Andreopoulos W."/>
            <person name="LaButti K."/>
            <person name="Pangilinan J."/>
            <person name="Ruiz-duenas F.J."/>
            <person name="Barrasa J.M."/>
            <person name="Sanchez-Garcia M."/>
            <person name="Camarero S."/>
            <person name="Miyauchi S."/>
            <person name="Serrano A."/>
            <person name="Linde D."/>
            <person name="Babiker R."/>
            <person name="Drula E."/>
            <person name="Ayuso-Fernandez I."/>
            <person name="Pacheco R."/>
            <person name="Padilla G."/>
            <person name="Ferreira P."/>
            <person name="Barriuso J."/>
            <person name="Kellner H."/>
            <person name="Castanera R."/>
            <person name="Alfaro M."/>
            <person name="Ramirez L."/>
            <person name="Pisabarro A.G."/>
            <person name="Kuo A."/>
            <person name="Tritt A."/>
            <person name="Lipzen A."/>
            <person name="He G."/>
            <person name="Yan M."/>
            <person name="Ng V."/>
            <person name="Cullen D."/>
            <person name="Martin F."/>
            <person name="Rosso M.-N."/>
            <person name="Henrissat B."/>
            <person name="Hibbett D."/>
            <person name="Martinez A.T."/>
            <person name="Grigoriev I.V."/>
        </authorList>
    </citation>
    <scope>NUCLEOTIDE SEQUENCE</scope>
    <source>
        <strain evidence="1">AH 44721</strain>
    </source>
</reference>
<gene>
    <name evidence="1" type="ORF">CPB84DRAFT_379191</name>
</gene>
<evidence type="ECO:0000313" key="2">
    <source>
        <dbReference type="Proteomes" id="UP000724874"/>
    </source>
</evidence>
<comment type="caution">
    <text evidence="1">The sequence shown here is derived from an EMBL/GenBank/DDBJ whole genome shotgun (WGS) entry which is preliminary data.</text>
</comment>
<proteinExistence type="predicted"/>